<dbReference type="KEGG" id="dpp:DICPUDRAFT_98850"/>
<comment type="subcellular location">
    <subcellularLocation>
        <location evidence="1">Nucleus</location>
    </subcellularLocation>
</comment>
<dbReference type="InParanoid" id="F0ZU22"/>
<gene>
    <name evidence="8" type="ORF">DICPUDRAFT_98850</name>
</gene>
<sequence>PQQQLLPPQQQLSSISNLLQTSNYSNNNQSSYLNNNDGYQSDIGVYSPANFNSQPNGSPSVNLKLLEIKSLKKYNAIHRLKVSHSPSKTELVSAVIQHFAHQNIDEDTIITSFLKRVKSESRIRQLEKV</sequence>
<feature type="domain" description="Histone deacetylase complex subunit SAP30 Sin3 binding" evidence="7">
    <location>
        <begin position="66"/>
        <end position="118"/>
    </location>
</feature>
<evidence type="ECO:0000259" key="7">
    <source>
        <dbReference type="Pfam" id="PF13867"/>
    </source>
</evidence>
<proteinExistence type="inferred from homology"/>
<evidence type="ECO:0000313" key="8">
    <source>
        <dbReference type="EMBL" id="EGC32579.1"/>
    </source>
</evidence>
<dbReference type="EMBL" id="GL871186">
    <property type="protein sequence ID" value="EGC32579.1"/>
    <property type="molecule type" value="Genomic_DNA"/>
</dbReference>
<evidence type="ECO:0000256" key="1">
    <source>
        <dbReference type="ARBA" id="ARBA00004123"/>
    </source>
</evidence>
<comment type="similarity">
    <text evidence="2">Belongs to the SAP30 family.</text>
</comment>
<evidence type="ECO:0000313" key="9">
    <source>
        <dbReference type="Proteomes" id="UP000001064"/>
    </source>
</evidence>
<dbReference type="AlphaFoldDB" id="F0ZU22"/>
<evidence type="ECO:0000256" key="6">
    <source>
        <dbReference type="ARBA" id="ARBA00023242"/>
    </source>
</evidence>
<dbReference type="InterPro" id="IPR024145">
    <property type="entry name" value="His_deAcase_SAP30/SAP30L"/>
</dbReference>
<keyword evidence="6" id="KW-0539">Nucleus</keyword>
<evidence type="ECO:0000256" key="4">
    <source>
        <dbReference type="ARBA" id="ARBA00023015"/>
    </source>
</evidence>
<keyword evidence="4" id="KW-0805">Transcription regulation</keyword>
<dbReference type="GO" id="GO:0005634">
    <property type="term" value="C:nucleus"/>
    <property type="evidence" value="ECO:0007669"/>
    <property type="project" value="UniProtKB-SubCell"/>
</dbReference>
<evidence type="ECO:0000256" key="5">
    <source>
        <dbReference type="ARBA" id="ARBA00023163"/>
    </source>
</evidence>
<dbReference type="Gene3D" id="6.10.160.20">
    <property type="match status" value="1"/>
</dbReference>
<keyword evidence="9" id="KW-1185">Reference proteome</keyword>
<name>F0ZU22_DICPU</name>
<dbReference type="OrthoDB" id="510958at2759"/>
<dbReference type="Proteomes" id="UP000001064">
    <property type="component" value="Unassembled WGS sequence"/>
</dbReference>
<dbReference type="Pfam" id="PF13867">
    <property type="entry name" value="SAP30_Sin3_bdg"/>
    <property type="match status" value="1"/>
</dbReference>
<evidence type="ECO:0000256" key="2">
    <source>
        <dbReference type="ARBA" id="ARBA00006283"/>
    </source>
</evidence>
<dbReference type="PANTHER" id="PTHR13286:SF22">
    <property type="entry name" value="PHD-TYPE DOMAIN-CONTAINING PROTEIN"/>
    <property type="match status" value="1"/>
</dbReference>
<dbReference type="InterPro" id="IPR038291">
    <property type="entry name" value="SAP30_C_sf"/>
</dbReference>
<evidence type="ECO:0000256" key="3">
    <source>
        <dbReference type="ARBA" id="ARBA00022491"/>
    </source>
</evidence>
<dbReference type="RefSeq" id="XP_003290916.1">
    <property type="nucleotide sequence ID" value="XM_003290868.1"/>
</dbReference>
<dbReference type="VEuPathDB" id="AmoebaDB:DICPUDRAFT_98850"/>
<organism evidence="8 9">
    <name type="scientific">Dictyostelium purpureum</name>
    <name type="common">Slime mold</name>
    <dbReference type="NCBI Taxonomy" id="5786"/>
    <lineage>
        <taxon>Eukaryota</taxon>
        <taxon>Amoebozoa</taxon>
        <taxon>Evosea</taxon>
        <taxon>Eumycetozoa</taxon>
        <taxon>Dictyostelia</taxon>
        <taxon>Dictyosteliales</taxon>
        <taxon>Dictyosteliaceae</taxon>
        <taxon>Dictyostelium</taxon>
    </lineage>
</organism>
<dbReference type="STRING" id="5786.F0ZU22"/>
<dbReference type="InterPro" id="IPR025718">
    <property type="entry name" value="SAP30_Sin3-bd"/>
</dbReference>
<reference evidence="9" key="1">
    <citation type="journal article" date="2011" name="Genome Biol.">
        <title>Comparative genomics of the social amoebae Dictyostelium discoideum and Dictyostelium purpureum.</title>
        <authorList>
            <consortium name="US DOE Joint Genome Institute (JGI-PGF)"/>
            <person name="Sucgang R."/>
            <person name="Kuo A."/>
            <person name="Tian X."/>
            <person name="Salerno W."/>
            <person name="Parikh A."/>
            <person name="Feasley C.L."/>
            <person name="Dalin E."/>
            <person name="Tu H."/>
            <person name="Huang E."/>
            <person name="Barry K."/>
            <person name="Lindquist E."/>
            <person name="Shapiro H."/>
            <person name="Bruce D."/>
            <person name="Schmutz J."/>
            <person name="Salamov A."/>
            <person name="Fey P."/>
            <person name="Gaudet P."/>
            <person name="Anjard C."/>
            <person name="Babu M.M."/>
            <person name="Basu S."/>
            <person name="Bushmanova Y."/>
            <person name="van der Wel H."/>
            <person name="Katoh-Kurasawa M."/>
            <person name="Dinh C."/>
            <person name="Coutinho P.M."/>
            <person name="Saito T."/>
            <person name="Elias M."/>
            <person name="Schaap P."/>
            <person name="Kay R.R."/>
            <person name="Henrissat B."/>
            <person name="Eichinger L."/>
            <person name="Rivero F."/>
            <person name="Putnam N.H."/>
            <person name="West C.M."/>
            <person name="Loomis W.F."/>
            <person name="Chisholm R.L."/>
            <person name="Shaulsky G."/>
            <person name="Strassmann J.E."/>
            <person name="Queller D.C."/>
            <person name="Kuspa A."/>
            <person name="Grigoriev I.V."/>
        </authorList>
    </citation>
    <scope>NUCLEOTIDE SEQUENCE [LARGE SCALE GENOMIC DNA]</scope>
    <source>
        <strain evidence="9">QSDP1</strain>
    </source>
</reference>
<keyword evidence="3" id="KW-0678">Repressor</keyword>
<dbReference type="PANTHER" id="PTHR13286">
    <property type="entry name" value="SAP30"/>
    <property type="match status" value="1"/>
</dbReference>
<accession>F0ZU22</accession>
<dbReference type="GeneID" id="10508683"/>
<protein>
    <recommendedName>
        <fullName evidence="7">Histone deacetylase complex subunit SAP30 Sin3 binding domain-containing protein</fullName>
    </recommendedName>
</protein>
<dbReference type="eggNOG" id="KOG2744">
    <property type="taxonomic scope" value="Eukaryota"/>
</dbReference>
<keyword evidence="5" id="KW-0804">Transcription</keyword>
<feature type="non-terminal residue" evidence="8">
    <location>
        <position position="129"/>
    </location>
</feature>